<evidence type="ECO:0000256" key="8">
    <source>
        <dbReference type="ARBA" id="ARBA00023306"/>
    </source>
</evidence>
<keyword evidence="9 10" id="KW-0573">Peptidoglycan synthesis</keyword>
<dbReference type="Gene3D" id="3.40.1190.10">
    <property type="entry name" value="Mur-like, catalytic domain"/>
    <property type="match status" value="1"/>
</dbReference>
<comment type="subcellular location">
    <subcellularLocation>
        <location evidence="1 9 10">Cytoplasm</location>
    </subcellularLocation>
</comment>
<keyword evidence="4 9" id="KW-0436">Ligase</keyword>
<protein>
    <recommendedName>
        <fullName evidence="9 10">UDP-N-acetylmuramoylalanine--D-glutamate ligase</fullName>
        <ecNumber evidence="9 10">6.3.2.9</ecNumber>
    </recommendedName>
    <alternativeName>
        <fullName evidence="9">D-glutamic acid-adding enzyme</fullName>
    </alternativeName>
    <alternativeName>
        <fullName evidence="9">UDP-N-acetylmuramoyl-L-alanyl-D-glutamate synthetase</fullName>
    </alternativeName>
</protein>
<name>A0ABW7N2Y5_9BACT</name>
<dbReference type="InterPro" id="IPR036615">
    <property type="entry name" value="Mur_ligase_C_dom_sf"/>
</dbReference>
<evidence type="ECO:0000256" key="7">
    <source>
        <dbReference type="ARBA" id="ARBA00022840"/>
    </source>
</evidence>
<dbReference type="EC" id="6.3.2.9" evidence="9 10"/>
<reference evidence="13 14" key="1">
    <citation type="journal article" date="2013" name="Int. J. Syst. Evol. Microbiol.">
        <title>Marinoscillum luteum sp. nov., isolated from marine sediment.</title>
        <authorList>
            <person name="Cha I.T."/>
            <person name="Park S.J."/>
            <person name="Kim S.J."/>
            <person name="Kim J.G."/>
            <person name="Jung M.Y."/>
            <person name="Shin K.S."/>
            <person name="Kwon K.K."/>
            <person name="Yang S.H."/>
            <person name="Seo Y.S."/>
            <person name="Rhee S.K."/>
        </authorList>
    </citation>
    <scope>NUCLEOTIDE SEQUENCE [LARGE SCALE GENOMIC DNA]</scope>
    <source>
        <strain evidence="13 14">KCTC 23939</strain>
    </source>
</reference>
<keyword evidence="8 9" id="KW-0131">Cell cycle</keyword>
<dbReference type="HAMAP" id="MF_00639">
    <property type="entry name" value="MurD"/>
    <property type="match status" value="1"/>
</dbReference>
<dbReference type="InterPro" id="IPR004101">
    <property type="entry name" value="Mur_ligase_C"/>
</dbReference>
<comment type="pathway">
    <text evidence="2 9 10">Cell wall biogenesis; peptidoglycan biosynthesis.</text>
</comment>
<keyword evidence="14" id="KW-1185">Reference proteome</keyword>
<dbReference type="SUPFAM" id="SSF53623">
    <property type="entry name" value="MurD-like peptide ligases, catalytic domain"/>
    <property type="match status" value="1"/>
</dbReference>
<dbReference type="RefSeq" id="WP_395415800.1">
    <property type="nucleotide sequence ID" value="NZ_JBIPKE010000008.1"/>
</dbReference>
<dbReference type="GO" id="GO:0008764">
    <property type="term" value="F:UDP-N-acetylmuramoylalanine-D-glutamate ligase activity"/>
    <property type="evidence" value="ECO:0007669"/>
    <property type="project" value="UniProtKB-EC"/>
</dbReference>
<keyword evidence="6 9" id="KW-0547">Nucleotide-binding</keyword>
<evidence type="ECO:0000256" key="5">
    <source>
        <dbReference type="ARBA" id="ARBA00022618"/>
    </source>
</evidence>
<evidence type="ECO:0000256" key="9">
    <source>
        <dbReference type="HAMAP-Rule" id="MF_00639"/>
    </source>
</evidence>
<feature type="binding site" evidence="9">
    <location>
        <begin position="112"/>
        <end position="118"/>
    </location>
    <ligand>
        <name>ATP</name>
        <dbReference type="ChEBI" id="CHEBI:30616"/>
    </ligand>
</feature>
<dbReference type="InterPro" id="IPR005762">
    <property type="entry name" value="MurD"/>
</dbReference>
<dbReference type="Gene3D" id="3.40.50.720">
    <property type="entry name" value="NAD(P)-binding Rossmann-like Domain"/>
    <property type="match status" value="1"/>
</dbReference>
<dbReference type="InterPro" id="IPR036565">
    <property type="entry name" value="Mur-like_cat_sf"/>
</dbReference>
<keyword evidence="9 10" id="KW-0133">Cell shape</keyword>
<evidence type="ECO:0000259" key="12">
    <source>
        <dbReference type="Pfam" id="PF08245"/>
    </source>
</evidence>
<organism evidence="13 14">
    <name type="scientific">Marinoscillum luteum</name>
    <dbReference type="NCBI Taxonomy" id="861051"/>
    <lineage>
        <taxon>Bacteria</taxon>
        <taxon>Pseudomonadati</taxon>
        <taxon>Bacteroidota</taxon>
        <taxon>Cytophagia</taxon>
        <taxon>Cytophagales</taxon>
        <taxon>Reichenbachiellaceae</taxon>
        <taxon>Marinoscillum</taxon>
    </lineage>
</organism>
<feature type="domain" description="Mur ligase C-terminal" evidence="11">
    <location>
        <begin position="315"/>
        <end position="427"/>
    </location>
</feature>
<feature type="domain" description="Mur ligase central" evidence="12">
    <location>
        <begin position="110"/>
        <end position="292"/>
    </location>
</feature>
<evidence type="ECO:0000256" key="3">
    <source>
        <dbReference type="ARBA" id="ARBA00022490"/>
    </source>
</evidence>
<dbReference type="SUPFAM" id="SSF51984">
    <property type="entry name" value="MurCD N-terminal domain"/>
    <property type="match status" value="1"/>
</dbReference>
<comment type="function">
    <text evidence="9 10">Cell wall formation. Catalyzes the addition of glutamate to the nucleotide precursor UDP-N-acetylmuramoyl-L-alanine (UMA).</text>
</comment>
<dbReference type="PANTHER" id="PTHR43692:SF1">
    <property type="entry name" value="UDP-N-ACETYLMURAMOYLALANINE--D-GLUTAMATE LIGASE"/>
    <property type="match status" value="1"/>
</dbReference>
<dbReference type="NCBIfam" id="TIGR01087">
    <property type="entry name" value="murD"/>
    <property type="match status" value="1"/>
</dbReference>
<accession>A0ABW7N2Y5</accession>
<comment type="caution">
    <text evidence="13">The sequence shown here is derived from an EMBL/GenBank/DDBJ whole genome shotgun (WGS) entry which is preliminary data.</text>
</comment>
<dbReference type="PROSITE" id="PS01011">
    <property type="entry name" value="FOLYLPOLYGLU_SYNT_1"/>
    <property type="match status" value="1"/>
</dbReference>
<sequence length="458" mass="50145">MSKSIAILGAGESGIGAAILGLKHGYRVFLSDAGAISADRKLVLQSYGIAFEEGGHSEDIILASDEVIKSPGIPDRVPMIQALVAKGIPVISEIEFAYRYIPQTAKVIAITGTNGKTTTTLLTYHILKSAGLKVALGGNVGVSLAKLVAEGDYDYFVVEVSSFQLDGIVKFKPNVAVLLNITPDHLDRYDYDFQKYVASKFRITENLSHEESFIYCADSEPVTEEVAKRKIEACLFAVSATKSPKWEAYMDDEHLIFNYRFKEKDKKHTIPVSEISLIGKHNMINSMSAVLSALTMEVSIEQILKGLKTFVNAPHRLEFCGEIDGVRFINDSKATNVDAVYYALEGIRQPIVWIAGGIDKGNEYDQIAGLVADKVKGLICLGVDNSKLTGRFGSTVETRETRSVEEAVNLGYEMAASGDVVLLSPACASFDLFKNYEDRGDQFRVAVKNLKETKRAKV</sequence>
<dbReference type="SUPFAM" id="SSF53244">
    <property type="entry name" value="MurD-like peptide ligases, peptide-binding domain"/>
    <property type="match status" value="1"/>
</dbReference>
<keyword evidence="3 9" id="KW-0963">Cytoplasm</keyword>
<evidence type="ECO:0000256" key="6">
    <source>
        <dbReference type="ARBA" id="ARBA00022741"/>
    </source>
</evidence>
<dbReference type="InterPro" id="IPR013221">
    <property type="entry name" value="Mur_ligase_cen"/>
</dbReference>
<proteinExistence type="inferred from homology"/>
<dbReference type="InterPro" id="IPR018109">
    <property type="entry name" value="Folylpolyglutamate_synth_CS"/>
</dbReference>
<dbReference type="Pfam" id="PF02875">
    <property type="entry name" value="Mur_ligase_C"/>
    <property type="match status" value="1"/>
</dbReference>
<keyword evidence="7 9" id="KW-0067">ATP-binding</keyword>
<evidence type="ECO:0000256" key="1">
    <source>
        <dbReference type="ARBA" id="ARBA00004496"/>
    </source>
</evidence>
<dbReference type="Proteomes" id="UP001610063">
    <property type="component" value="Unassembled WGS sequence"/>
</dbReference>
<dbReference type="Pfam" id="PF08245">
    <property type="entry name" value="Mur_ligase_M"/>
    <property type="match status" value="1"/>
</dbReference>
<evidence type="ECO:0000313" key="14">
    <source>
        <dbReference type="Proteomes" id="UP001610063"/>
    </source>
</evidence>
<comment type="similarity">
    <text evidence="9">Belongs to the MurCDEF family.</text>
</comment>
<evidence type="ECO:0000313" key="13">
    <source>
        <dbReference type="EMBL" id="MFH6981989.1"/>
    </source>
</evidence>
<dbReference type="Gene3D" id="3.90.190.20">
    <property type="entry name" value="Mur ligase, C-terminal domain"/>
    <property type="match status" value="1"/>
</dbReference>
<dbReference type="Pfam" id="PF21799">
    <property type="entry name" value="MurD-like_N"/>
    <property type="match status" value="1"/>
</dbReference>
<evidence type="ECO:0000256" key="10">
    <source>
        <dbReference type="RuleBase" id="RU003664"/>
    </source>
</evidence>
<comment type="catalytic activity">
    <reaction evidence="9 10">
        <text>UDP-N-acetyl-alpha-D-muramoyl-L-alanine + D-glutamate + ATP = UDP-N-acetyl-alpha-D-muramoyl-L-alanyl-D-glutamate + ADP + phosphate + H(+)</text>
        <dbReference type="Rhea" id="RHEA:16429"/>
        <dbReference type="ChEBI" id="CHEBI:15378"/>
        <dbReference type="ChEBI" id="CHEBI:29986"/>
        <dbReference type="ChEBI" id="CHEBI:30616"/>
        <dbReference type="ChEBI" id="CHEBI:43474"/>
        <dbReference type="ChEBI" id="CHEBI:83898"/>
        <dbReference type="ChEBI" id="CHEBI:83900"/>
        <dbReference type="ChEBI" id="CHEBI:456216"/>
        <dbReference type="EC" id="6.3.2.9"/>
    </reaction>
</comment>
<dbReference type="PANTHER" id="PTHR43692">
    <property type="entry name" value="UDP-N-ACETYLMURAMOYLALANINE--D-GLUTAMATE LIGASE"/>
    <property type="match status" value="1"/>
</dbReference>
<dbReference type="EMBL" id="JBIPKE010000008">
    <property type="protein sequence ID" value="MFH6981989.1"/>
    <property type="molecule type" value="Genomic_DNA"/>
</dbReference>
<evidence type="ECO:0000259" key="11">
    <source>
        <dbReference type="Pfam" id="PF02875"/>
    </source>
</evidence>
<evidence type="ECO:0000256" key="4">
    <source>
        <dbReference type="ARBA" id="ARBA00022598"/>
    </source>
</evidence>
<evidence type="ECO:0000256" key="2">
    <source>
        <dbReference type="ARBA" id="ARBA00004752"/>
    </source>
</evidence>
<keyword evidence="5 9" id="KW-0132">Cell division</keyword>
<keyword evidence="9 10" id="KW-0961">Cell wall biogenesis/degradation</keyword>
<gene>
    <name evidence="9 13" type="primary">murD</name>
    <name evidence="13" type="ORF">ACHKAR_00995</name>
</gene>